<dbReference type="EnsemblProtists" id="EKX48416">
    <property type="protein sequence ID" value="EKX48416"/>
    <property type="gene ID" value="GUITHDRAFT_136912"/>
</dbReference>
<gene>
    <name evidence="1" type="ORF">GUITHDRAFT_136912</name>
</gene>
<evidence type="ECO:0000313" key="3">
    <source>
        <dbReference type="Proteomes" id="UP000011087"/>
    </source>
</evidence>
<accession>L1JIV0</accession>
<protein>
    <submittedName>
        <fullName evidence="1 2">Uncharacterized protein</fullName>
    </submittedName>
</protein>
<dbReference type="EMBL" id="JH992986">
    <property type="protein sequence ID" value="EKX48416.1"/>
    <property type="molecule type" value="Genomic_DNA"/>
</dbReference>
<reference evidence="1 3" key="1">
    <citation type="journal article" date="2012" name="Nature">
        <title>Algal genomes reveal evolutionary mosaicism and the fate of nucleomorphs.</title>
        <authorList>
            <consortium name="DOE Joint Genome Institute"/>
            <person name="Curtis B.A."/>
            <person name="Tanifuji G."/>
            <person name="Burki F."/>
            <person name="Gruber A."/>
            <person name="Irimia M."/>
            <person name="Maruyama S."/>
            <person name="Arias M.C."/>
            <person name="Ball S.G."/>
            <person name="Gile G.H."/>
            <person name="Hirakawa Y."/>
            <person name="Hopkins J.F."/>
            <person name="Kuo A."/>
            <person name="Rensing S.A."/>
            <person name="Schmutz J."/>
            <person name="Symeonidi A."/>
            <person name="Elias M."/>
            <person name="Eveleigh R.J."/>
            <person name="Herman E.K."/>
            <person name="Klute M.J."/>
            <person name="Nakayama T."/>
            <person name="Obornik M."/>
            <person name="Reyes-Prieto A."/>
            <person name="Armbrust E.V."/>
            <person name="Aves S.J."/>
            <person name="Beiko R.G."/>
            <person name="Coutinho P."/>
            <person name="Dacks J.B."/>
            <person name="Durnford D.G."/>
            <person name="Fast N.M."/>
            <person name="Green B.R."/>
            <person name="Grisdale C.J."/>
            <person name="Hempel F."/>
            <person name="Henrissat B."/>
            <person name="Hoppner M.P."/>
            <person name="Ishida K."/>
            <person name="Kim E."/>
            <person name="Koreny L."/>
            <person name="Kroth P.G."/>
            <person name="Liu Y."/>
            <person name="Malik S.B."/>
            <person name="Maier U.G."/>
            <person name="McRose D."/>
            <person name="Mock T."/>
            <person name="Neilson J.A."/>
            <person name="Onodera N.T."/>
            <person name="Poole A.M."/>
            <person name="Pritham E.J."/>
            <person name="Richards T.A."/>
            <person name="Rocap G."/>
            <person name="Roy S.W."/>
            <person name="Sarai C."/>
            <person name="Schaack S."/>
            <person name="Shirato S."/>
            <person name="Slamovits C.H."/>
            <person name="Spencer D.F."/>
            <person name="Suzuki S."/>
            <person name="Worden A.Z."/>
            <person name="Zauner S."/>
            <person name="Barry K."/>
            <person name="Bell C."/>
            <person name="Bharti A.K."/>
            <person name="Crow J.A."/>
            <person name="Grimwood J."/>
            <person name="Kramer R."/>
            <person name="Lindquist E."/>
            <person name="Lucas S."/>
            <person name="Salamov A."/>
            <person name="McFadden G.I."/>
            <person name="Lane C.E."/>
            <person name="Keeling P.J."/>
            <person name="Gray M.W."/>
            <person name="Grigoriev I.V."/>
            <person name="Archibald J.M."/>
        </authorList>
    </citation>
    <scope>NUCLEOTIDE SEQUENCE</scope>
    <source>
        <strain evidence="1 3">CCMP2712</strain>
    </source>
</reference>
<dbReference type="Proteomes" id="UP000011087">
    <property type="component" value="Unassembled WGS sequence"/>
</dbReference>
<keyword evidence="3" id="KW-1185">Reference proteome</keyword>
<name>L1JIV0_GUITC</name>
<dbReference type="RefSeq" id="XP_005835396.1">
    <property type="nucleotide sequence ID" value="XM_005835339.1"/>
</dbReference>
<evidence type="ECO:0000313" key="1">
    <source>
        <dbReference type="EMBL" id="EKX48416.1"/>
    </source>
</evidence>
<dbReference type="PaxDb" id="55529-EKX48416"/>
<dbReference type="KEGG" id="gtt:GUITHDRAFT_136912"/>
<evidence type="ECO:0000313" key="2">
    <source>
        <dbReference type="EnsemblProtists" id="EKX48416"/>
    </source>
</evidence>
<dbReference type="AlphaFoldDB" id="L1JIV0"/>
<proteinExistence type="predicted"/>
<reference evidence="3" key="2">
    <citation type="submission" date="2012-11" db="EMBL/GenBank/DDBJ databases">
        <authorList>
            <person name="Kuo A."/>
            <person name="Curtis B.A."/>
            <person name="Tanifuji G."/>
            <person name="Burki F."/>
            <person name="Gruber A."/>
            <person name="Irimia M."/>
            <person name="Maruyama S."/>
            <person name="Arias M.C."/>
            <person name="Ball S.G."/>
            <person name="Gile G.H."/>
            <person name="Hirakawa Y."/>
            <person name="Hopkins J.F."/>
            <person name="Rensing S.A."/>
            <person name="Schmutz J."/>
            <person name="Symeonidi A."/>
            <person name="Elias M."/>
            <person name="Eveleigh R.J."/>
            <person name="Herman E.K."/>
            <person name="Klute M.J."/>
            <person name="Nakayama T."/>
            <person name="Obornik M."/>
            <person name="Reyes-Prieto A."/>
            <person name="Armbrust E.V."/>
            <person name="Aves S.J."/>
            <person name="Beiko R.G."/>
            <person name="Coutinho P."/>
            <person name="Dacks J.B."/>
            <person name="Durnford D.G."/>
            <person name="Fast N.M."/>
            <person name="Green B.R."/>
            <person name="Grisdale C."/>
            <person name="Hempe F."/>
            <person name="Henrissat B."/>
            <person name="Hoppner M.P."/>
            <person name="Ishida K.-I."/>
            <person name="Kim E."/>
            <person name="Koreny L."/>
            <person name="Kroth P.G."/>
            <person name="Liu Y."/>
            <person name="Malik S.-B."/>
            <person name="Maier U.G."/>
            <person name="McRose D."/>
            <person name="Mock T."/>
            <person name="Neilson J.A."/>
            <person name="Onodera N.T."/>
            <person name="Poole A.M."/>
            <person name="Pritham E.J."/>
            <person name="Richards T.A."/>
            <person name="Rocap G."/>
            <person name="Roy S.W."/>
            <person name="Sarai C."/>
            <person name="Schaack S."/>
            <person name="Shirato S."/>
            <person name="Slamovits C.H."/>
            <person name="Spencer D.F."/>
            <person name="Suzuki S."/>
            <person name="Worden A.Z."/>
            <person name="Zauner S."/>
            <person name="Barry K."/>
            <person name="Bell C."/>
            <person name="Bharti A.K."/>
            <person name="Crow J.A."/>
            <person name="Grimwood J."/>
            <person name="Kramer R."/>
            <person name="Lindquist E."/>
            <person name="Lucas S."/>
            <person name="Salamov A."/>
            <person name="McFadden G.I."/>
            <person name="Lane C.E."/>
            <person name="Keeling P.J."/>
            <person name="Gray M.W."/>
            <person name="Grigoriev I.V."/>
            <person name="Archibald J.M."/>
        </authorList>
    </citation>
    <scope>NUCLEOTIDE SEQUENCE</scope>
    <source>
        <strain evidence="3">CCMP2712</strain>
    </source>
</reference>
<reference evidence="2" key="3">
    <citation type="submission" date="2015-06" db="UniProtKB">
        <authorList>
            <consortium name="EnsemblProtists"/>
        </authorList>
    </citation>
    <scope>IDENTIFICATION</scope>
</reference>
<sequence length="137" mass="16627">MKNFSENDIRRIKMWFIFMCDRRTYMFKPTSNTFFIKDLQQELTYIISNLRVVPFMQDCFRNILSIPNGRTEALFENEGFMDRLSVIKHFLENIAGHNSQKYHDIFNEWIQVLRKELFMIEGSDKYNPQIKWKHSTA</sequence>
<organism evidence="1">
    <name type="scientific">Guillardia theta (strain CCMP2712)</name>
    <name type="common">Cryptophyte</name>
    <dbReference type="NCBI Taxonomy" id="905079"/>
    <lineage>
        <taxon>Eukaryota</taxon>
        <taxon>Cryptophyceae</taxon>
        <taxon>Pyrenomonadales</taxon>
        <taxon>Geminigeraceae</taxon>
        <taxon>Guillardia</taxon>
    </lineage>
</organism>
<dbReference type="GeneID" id="17305087"/>
<dbReference type="HOGENOM" id="CLU_1869052_0_0_1"/>